<keyword evidence="1" id="KW-1133">Transmembrane helix</keyword>
<keyword evidence="1" id="KW-0812">Transmembrane</keyword>
<accession>A0A0F9FAC0</accession>
<name>A0A0F9FAC0_9ZZZZ</name>
<protein>
    <submittedName>
        <fullName evidence="2">Uncharacterized protein</fullName>
    </submittedName>
</protein>
<proteinExistence type="predicted"/>
<feature type="non-terminal residue" evidence="2">
    <location>
        <position position="60"/>
    </location>
</feature>
<feature type="transmembrane region" description="Helical" evidence="1">
    <location>
        <begin position="27"/>
        <end position="47"/>
    </location>
</feature>
<sequence>MRSNVGNNVGSNVGNNVGNNVGSDGRFLAVLMFALCVVLAIVTPASSEPTEPDSVDLRPI</sequence>
<evidence type="ECO:0000313" key="2">
    <source>
        <dbReference type="EMBL" id="KKL48047.1"/>
    </source>
</evidence>
<dbReference type="AlphaFoldDB" id="A0A0F9FAC0"/>
<organism evidence="2">
    <name type="scientific">marine sediment metagenome</name>
    <dbReference type="NCBI Taxonomy" id="412755"/>
    <lineage>
        <taxon>unclassified sequences</taxon>
        <taxon>metagenomes</taxon>
        <taxon>ecological metagenomes</taxon>
    </lineage>
</organism>
<reference evidence="2" key="1">
    <citation type="journal article" date="2015" name="Nature">
        <title>Complex archaea that bridge the gap between prokaryotes and eukaryotes.</title>
        <authorList>
            <person name="Spang A."/>
            <person name="Saw J.H."/>
            <person name="Jorgensen S.L."/>
            <person name="Zaremba-Niedzwiedzka K."/>
            <person name="Martijn J."/>
            <person name="Lind A.E."/>
            <person name="van Eijk R."/>
            <person name="Schleper C."/>
            <person name="Guy L."/>
            <person name="Ettema T.J."/>
        </authorList>
    </citation>
    <scope>NUCLEOTIDE SEQUENCE</scope>
</reference>
<keyword evidence="1" id="KW-0472">Membrane</keyword>
<dbReference type="EMBL" id="LAZR01033447">
    <property type="protein sequence ID" value="KKL48047.1"/>
    <property type="molecule type" value="Genomic_DNA"/>
</dbReference>
<evidence type="ECO:0000256" key="1">
    <source>
        <dbReference type="SAM" id="Phobius"/>
    </source>
</evidence>
<comment type="caution">
    <text evidence="2">The sequence shown here is derived from an EMBL/GenBank/DDBJ whole genome shotgun (WGS) entry which is preliminary data.</text>
</comment>
<gene>
    <name evidence="2" type="ORF">LCGC14_2329430</name>
</gene>